<feature type="domain" description="(S)-ureidoglycine aminohydrolase cupin" evidence="2">
    <location>
        <begin position="42"/>
        <end position="109"/>
    </location>
</feature>
<evidence type="ECO:0000313" key="3">
    <source>
        <dbReference type="EMBL" id="TDL38851.1"/>
    </source>
</evidence>
<dbReference type="OrthoDB" id="9799053at2"/>
<organism evidence="3 4">
    <name type="scientific">Arthrobacter nitrophenolicus</name>
    <dbReference type="NCBI Taxonomy" id="683150"/>
    <lineage>
        <taxon>Bacteria</taxon>
        <taxon>Bacillati</taxon>
        <taxon>Actinomycetota</taxon>
        <taxon>Actinomycetes</taxon>
        <taxon>Micrococcales</taxon>
        <taxon>Micrococcaceae</taxon>
        <taxon>Arthrobacter</taxon>
    </lineage>
</organism>
<dbReference type="InterPro" id="IPR008579">
    <property type="entry name" value="UGlyAH_Cupin_dom"/>
</dbReference>
<feature type="region of interest" description="Disordered" evidence="1">
    <location>
        <begin position="1"/>
        <end position="32"/>
    </location>
</feature>
<dbReference type="Proteomes" id="UP000294621">
    <property type="component" value="Unassembled WGS sequence"/>
</dbReference>
<dbReference type="Pfam" id="PF05899">
    <property type="entry name" value="Cupin_3"/>
    <property type="match status" value="1"/>
</dbReference>
<protein>
    <submittedName>
        <fullName evidence="3">DUF861 domain-containing protein</fullName>
    </submittedName>
</protein>
<dbReference type="InterPro" id="IPR014710">
    <property type="entry name" value="RmlC-like_jellyroll"/>
</dbReference>
<dbReference type="Gene3D" id="2.60.120.10">
    <property type="entry name" value="Jelly Rolls"/>
    <property type="match status" value="1"/>
</dbReference>
<dbReference type="PANTHER" id="PTHR40943:SF1">
    <property type="entry name" value="CYTOPLASMIC PROTEIN"/>
    <property type="match status" value="1"/>
</dbReference>
<feature type="compositionally biased region" description="Polar residues" evidence="1">
    <location>
        <begin position="22"/>
        <end position="32"/>
    </location>
</feature>
<dbReference type="SUPFAM" id="SSF51182">
    <property type="entry name" value="RmlC-like cupins"/>
    <property type="match status" value="1"/>
</dbReference>
<evidence type="ECO:0000256" key="1">
    <source>
        <dbReference type="SAM" id="MobiDB-lite"/>
    </source>
</evidence>
<accession>A0A4R5Y312</accession>
<evidence type="ECO:0000259" key="2">
    <source>
        <dbReference type="Pfam" id="PF05899"/>
    </source>
</evidence>
<sequence>MVKATVMNDATTADPGEHQPKETSTTPGQTEVSYRLWAREDLRTGIWEVTPGEFKSTRPGYDEICQILSGSGTITEPDGSSFEIGPGTLFVTPAGWEGHWTIRETVRKMWVVKNVPADAEQ</sequence>
<dbReference type="InterPro" id="IPR011051">
    <property type="entry name" value="RmlC_Cupin_sf"/>
</dbReference>
<gene>
    <name evidence="3" type="ORF">E2R57_07910</name>
</gene>
<dbReference type="AlphaFoldDB" id="A0A4R5Y312"/>
<proteinExistence type="predicted"/>
<evidence type="ECO:0000313" key="4">
    <source>
        <dbReference type="Proteomes" id="UP000294621"/>
    </source>
</evidence>
<dbReference type="STRING" id="683150.G205_04066"/>
<name>A0A4R5Y312_9MICC</name>
<dbReference type="PANTHER" id="PTHR40943">
    <property type="entry name" value="CYTOPLASMIC PROTEIN-RELATED"/>
    <property type="match status" value="1"/>
</dbReference>
<comment type="caution">
    <text evidence="3">The sequence shown here is derived from an EMBL/GenBank/DDBJ whole genome shotgun (WGS) entry which is preliminary data.</text>
</comment>
<reference evidence="3 4" key="1">
    <citation type="submission" date="2019-03" db="EMBL/GenBank/DDBJ databases">
        <title>Genome Sequencing and Assembly of Various Microbes Isolated from Partially Reclaimed Soil and Acid Mine Drainage (AMD) Site.</title>
        <authorList>
            <person name="Steinbock B."/>
            <person name="Bechtold R."/>
            <person name="Sevigny J.L."/>
            <person name="Thomas D."/>
            <person name="Cuthill L.R."/>
            <person name="Aveiro Johannsen E.J."/>
            <person name="Thomas K."/>
            <person name="Ghosh A."/>
        </authorList>
    </citation>
    <scope>NUCLEOTIDE SEQUENCE [LARGE SCALE GENOMIC DNA]</scope>
    <source>
        <strain evidence="3 4">S-A1</strain>
    </source>
</reference>
<dbReference type="EMBL" id="SMZQ01000003">
    <property type="protein sequence ID" value="TDL38851.1"/>
    <property type="molecule type" value="Genomic_DNA"/>
</dbReference>